<dbReference type="EMBL" id="CP132508">
    <property type="protein sequence ID" value="WPD19961.1"/>
    <property type="molecule type" value="Genomic_DNA"/>
</dbReference>
<dbReference type="PANTHER" id="PTHR43022">
    <property type="entry name" value="PROTEIN SMF"/>
    <property type="match status" value="1"/>
</dbReference>
<dbReference type="InterPro" id="IPR003488">
    <property type="entry name" value="DprA"/>
</dbReference>
<dbReference type="InterPro" id="IPR057666">
    <property type="entry name" value="DrpA_SLOG"/>
</dbReference>
<dbReference type="Pfam" id="PF02481">
    <property type="entry name" value="DNA_processg_A"/>
    <property type="match status" value="1"/>
</dbReference>
<feature type="domain" description="Smf/DprA SLOG" evidence="2">
    <location>
        <begin position="99"/>
        <end position="304"/>
    </location>
</feature>
<dbReference type="RefSeq" id="WP_318751381.1">
    <property type="nucleotide sequence ID" value="NZ_CP132508.1"/>
</dbReference>
<dbReference type="SUPFAM" id="SSF102405">
    <property type="entry name" value="MCP/YpsA-like"/>
    <property type="match status" value="1"/>
</dbReference>
<evidence type="ECO:0000259" key="2">
    <source>
        <dbReference type="Pfam" id="PF02481"/>
    </source>
</evidence>
<proteinExistence type="inferred from homology"/>
<dbReference type="NCBIfam" id="TIGR00732">
    <property type="entry name" value="dprA"/>
    <property type="match status" value="1"/>
</dbReference>
<comment type="similarity">
    <text evidence="1">Belongs to the DprA/Smf family.</text>
</comment>
<keyword evidence="4" id="KW-1185">Reference proteome</keyword>
<dbReference type="Proteomes" id="UP001304683">
    <property type="component" value="Chromosome"/>
</dbReference>
<dbReference type="Gene3D" id="3.40.50.450">
    <property type="match status" value="1"/>
</dbReference>
<dbReference type="PANTHER" id="PTHR43022:SF1">
    <property type="entry name" value="PROTEIN SMF"/>
    <property type="match status" value="1"/>
</dbReference>
<evidence type="ECO:0000313" key="3">
    <source>
        <dbReference type="EMBL" id="WPD19961.1"/>
    </source>
</evidence>
<reference evidence="3 4" key="1">
    <citation type="submission" date="2023-08" db="EMBL/GenBank/DDBJ databases">
        <title>Genome sequence of Thermaerobacter compostii strain Ins1, a spore-forming filamentous bacterium isolated from a deep geothermal reservoir.</title>
        <authorList>
            <person name="Bregnard D."/>
            <person name="Gonzalez D."/>
            <person name="Junier P."/>
        </authorList>
    </citation>
    <scope>NUCLEOTIDE SEQUENCE [LARGE SCALE GENOMIC DNA]</scope>
    <source>
        <strain evidence="3 4">Ins1</strain>
    </source>
</reference>
<sequence length="314" mass="32803">MRRRIPQDNLAPGGGGIPSMDAGRAWMALLALPGLGRQRARRLAAALGGPAAAWRAPAQEWLAAAVAPREVLLRAAAARDRIDPERLARRVAAAGVDWVAWDEPAYPRRLRTIPDPPLILYYRGRAPAEDVPWVAVVGSRRASPYGVQLAHRLAGDMAAAGWVVVSGLAVGIDAAAHRGALAAGGRSVAVLGHGPDRVYPEEHRPLAERLAATGWLVAEYPPGTPAEAFRFPERNRILAGLVDGVVVVEAAPRSGALVTADLALAAGRAVMAVPGPVTRRQGEGIMELLRAGAPPVATWTDVAAVLGDHGLGGV</sequence>
<name>A0ABZ0QR38_9FIRM</name>
<evidence type="ECO:0000256" key="1">
    <source>
        <dbReference type="ARBA" id="ARBA00006525"/>
    </source>
</evidence>
<organism evidence="3 4">
    <name type="scientific">Thermaerobacter composti</name>
    <dbReference type="NCBI Taxonomy" id="554949"/>
    <lineage>
        <taxon>Bacteria</taxon>
        <taxon>Bacillati</taxon>
        <taxon>Bacillota</taxon>
        <taxon>Clostridia</taxon>
        <taxon>Eubacteriales</taxon>
        <taxon>Clostridiales Family XVII. Incertae Sedis</taxon>
        <taxon>Thermaerobacter</taxon>
    </lineage>
</organism>
<evidence type="ECO:0000313" key="4">
    <source>
        <dbReference type="Proteomes" id="UP001304683"/>
    </source>
</evidence>
<protein>
    <submittedName>
        <fullName evidence="3">DNA-processing protein DprA</fullName>
    </submittedName>
</protein>
<gene>
    <name evidence="3" type="primary">dprA</name>
    <name evidence="3" type="ORF">Q5761_04755</name>
</gene>
<accession>A0ABZ0QR38</accession>